<dbReference type="GO" id="GO:0022625">
    <property type="term" value="C:cytosolic large ribosomal subunit"/>
    <property type="evidence" value="ECO:0007669"/>
    <property type="project" value="TreeGrafter"/>
</dbReference>
<accession>A0A1V0N5N9</accession>
<dbReference type="OrthoDB" id="11309at2157"/>
<evidence type="ECO:0000313" key="6">
    <source>
        <dbReference type="EMBL" id="NOL59524.1"/>
    </source>
</evidence>
<comment type="similarity">
    <text evidence="1">Belongs to the eukaryotic ribosomal protein eL18 family.</text>
</comment>
<dbReference type="InterPro" id="IPR021131">
    <property type="entry name" value="Ribosomal_uL15/eL18"/>
</dbReference>
<protein>
    <submittedName>
        <fullName evidence="5">50S ribosomal protein L18e</fullName>
    </submittedName>
</protein>
<dbReference type="GO" id="GO:0006412">
    <property type="term" value="P:translation"/>
    <property type="evidence" value="ECO:0007669"/>
    <property type="project" value="InterPro"/>
</dbReference>
<gene>
    <name evidence="5" type="ORF">FAD_1598</name>
    <name evidence="6" type="ORF">HLB00_01565</name>
</gene>
<dbReference type="GeneID" id="31677088"/>
<dbReference type="PANTHER" id="PTHR10934:SF2">
    <property type="entry name" value="LARGE RIBOSOMAL SUBUNIT PROTEIN EL18"/>
    <property type="match status" value="1"/>
</dbReference>
<dbReference type="GO" id="GO:0003723">
    <property type="term" value="F:RNA binding"/>
    <property type="evidence" value="ECO:0007669"/>
    <property type="project" value="TreeGrafter"/>
</dbReference>
<dbReference type="Proteomes" id="UP000546917">
    <property type="component" value="Unassembled WGS sequence"/>
</dbReference>
<dbReference type="AlphaFoldDB" id="A0A1V0N5N9"/>
<keyword evidence="3" id="KW-0687">Ribonucleoprotein</keyword>
<evidence type="ECO:0000313" key="5">
    <source>
        <dbReference type="EMBL" id="ARD85443.1"/>
    </source>
</evidence>
<dbReference type="STRING" id="74969.FAD_1598"/>
<dbReference type="Pfam" id="PF17135">
    <property type="entry name" value="Ribosomal_L18"/>
    <property type="match status" value="1"/>
</dbReference>
<feature type="domain" description="Large ribosomal subunit protein uL15/eL18" evidence="4">
    <location>
        <begin position="24"/>
        <end position="121"/>
    </location>
</feature>
<dbReference type="Gene3D" id="3.100.10.10">
    <property type="match status" value="1"/>
</dbReference>
<sequence>MSIKVERKTSVYLIDVINNLLERSRESQSIFWRDIASRLNSSRNHYADVNLGKLDRVVSEGDTVVIPGTLLSSGILHKKVRIAAVKASDKAKLKLAESGSEFIELKDLADENPKGTNLKIIK</sequence>
<reference evidence="5 7" key="1">
    <citation type="submission" date="2011-10" db="EMBL/GenBank/DDBJ databases">
        <title>Metabolic and evolutionary patterns in the extreme acidophile Ferroplasma acidiphilum.</title>
        <authorList>
            <person name="Golyshina O.V."/>
            <person name="Kozyavkin S.A."/>
            <person name="Tatusov R.L."/>
            <person name="Slesarev A.I."/>
            <person name="Golyshin P.N."/>
        </authorList>
    </citation>
    <scope>NUCLEOTIDE SEQUENCE [LARGE SCALE GENOMIC DNA]</scope>
    <source>
        <strain evidence="5">Berkeley</strain>
        <strain evidence="7">Y</strain>
    </source>
</reference>
<dbReference type="RefSeq" id="WP_081142977.1">
    <property type="nucleotide sequence ID" value="NZ_CP015363.1"/>
</dbReference>
<dbReference type="PANTHER" id="PTHR10934">
    <property type="entry name" value="60S RIBOSOMAL PROTEIN L18"/>
    <property type="match status" value="1"/>
</dbReference>
<dbReference type="GO" id="GO:0003735">
    <property type="term" value="F:structural constituent of ribosome"/>
    <property type="evidence" value="ECO:0007669"/>
    <property type="project" value="InterPro"/>
</dbReference>
<dbReference type="KEGG" id="fai:FAD_1598"/>
<proteinExistence type="inferred from homology"/>
<evidence type="ECO:0000256" key="2">
    <source>
        <dbReference type="ARBA" id="ARBA00022980"/>
    </source>
</evidence>
<dbReference type="InterPro" id="IPR036227">
    <property type="entry name" value="Ribosomal_uL15/eL18_sf"/>
</dbReference>
<keyword evidence="7" id="KW-1185">Reference proteome</keyword>
<dbReference type="EMBL" id="CP015363">
    <property type="protein sequence ID" value="ARD85443.1"/>
    <property type="molecule type" value="Genomic_DNA"/>
</dbReference>
<keyword evidence="2 5" id="KW-0689">Ribosomal protein</keyword>
<organism evidence="5 7">
    <name type="scientific">Ferroplasma acidiphilum</name>
    <dbReference type="NCBI Taxonomy" id="74969"/>
    <lineage>
        <taxon>Archaea</taxon>
        <taxon>Methanobacteriati</taxon>
        <taxon>Thermoplasmatota</taxon>
        <taxon>Thermoplasmata</taxon>
        <taxon>Thermoplasmatales</taxon>
        <taxon>Ferroplasmaceae</taxon>
        <taxon>Ferroplasma</taxon>
    </lineage>
</organism>
<evidence type="ECO:0000256" key="3">
    <source>
        <dbReference type="ARBA" id="ARBA00023274"/>
    </source>
</evidence>
<dbReference type="SUPFAM" id="SSF52080">
    <property type="entry name" value="Ribosomal proteins L15p and L18e"/>
    <property type="match status" value="1"/>
</dbReference>
<dbReference type="EMBL" id="JABGBP010000041">
    <property type="protein sequence ID" value="NOL59524.1"/>
    <property type="molecule type" value="Genomic_DNA"/>
</dbReference>
<dbReference type="Proteomes" id="UP000192050">
    <property type="component" value="Chromosome"/>
</dbReference>
<evidence type="ECO:0000313" key="8">
    <source>
        <dbReference type="Proteomes" id="UP000546917"/>
    </source>
</evidence>
<evidence type="ECO:0000313" key="7">
    <source>
        <dbReference type="Proteomes" id="UP000192050"/>
    </source>
</evidence>
<dbReference type="InterPro" id="IPR000039">
    <property type="entry name" value="Ribosomal_eL18"/>
</dbReference>
<name>A0A1V0N5N9_9ARCH</name>
<reference evidence="6 8" key="2">
    <citation type="submission" date="2020-05" db="EMBL/GenBank/DDBJ databases">
        <authorList>
            <person name="Zhang R."/>
        </authorList>
    </citation>
    <scope>NUCLEOTIDE SEQUENCE [LARGE SCALE GENOMIC DNA]</scope>
    <source>
        <strain evidence="6 8">DSM 28986</strain>
    </source>
</reference>
<evidence type="ECO:0000256" key="1">
    <source>
        <dbReference type="ARBA" id="ARBA00006815"/>
    </source>
</evidence>
<evidence type="ECO:0000259" key="4">
    <source>
        <dbReference type="Pfam" id="PF17135"/>
    </source>
</evidence>
<dbReference type="NCBIfam" id="NF003079">
    <property type="entry name" value="PRK04005.1"/>
    <property type="match status" value="1"/>
</dbReference>